<sequence length="342" mass="36115">MFFASDNTSGVAPQIMAAMVRANEGYMKSYGADAIMARVRARIRALFEAPEAEVHLVATGTAANALSLALITQPWAAVFAHETAHIAVDECGAPEFYTGGAKLIGIPGEHGKVTPEGLSRALGSIGESGVHGVQRGCLSLTNVTEAGTVYTPAEIAALTALAKARGLPCHLDGARFANALVATGATPAEMTWKAGIDVLSFGGTKNGCMGVEAVVLFDPSKAWELELRRKRAGHLFSKHRFLSAQFEAYLEGDLWLTLAQNANAMGQSLVQGLARVPGASLRHPAPANMLFPWLAPGTNARAAERGAQYYAMQEGAREYARFVASWSTTQDDVDALISALCP</sequence>
<dbReference type="GO" id="GO:0004793">
    <property type="term" value="F:threonine aldolase activity"/>
    <property type="evidence" value="ECO:0007669"/>
    <property type="project" value="UniProtKB-UniRule"/>
</dbReference>
<evidence type="ECO:0000256" key="5">
    <source>
        <dbReference type="PIRNR" id="PIRNR038940"/>
    </source>
</evidence>
<comment type="subunit">
    <text evidence="3">Homotetramer.</text>
</comment>
<dbReference type="InterPro" id="IPR015424">
    <property type="entry name" value="PyrdxlP-dep_Trfase"/>
</dbReference>
<dbReference type="InterPro" id="IPR001597">
    <property type="entry name" value="ArAA_b-elim_lyase/Thr_aldolase"/>
</dbReference>
<dbReference type="Pfam" id="PF01212">
    <property type="entry name" value="Beta_elim_lyase"/>
    <property type="match status" value="1"/>
</dbReference>
<comment type="catalytic activity">
    <reaction evidence="5">
        <text>L-threonine = acetaldehyde + glycine</text>
        <dbReference type="Rhea" id="RHEA:19625"/>
        <dbReference type="ChEBI" id="CHEBI:15343"/>
        <dbReference type="ChEBI" id="CHEBI:57305"/>
        <dbReference type="ChEBI" id="CHEBI:57926"/>
        <dbReference type="EC" id="4.1.2.48"/>
    </reaction>
</comment>
<dbReference type="EC" id="4.1.2.48" evidence="5"/>
<comment type="caution">
    <text evidence="7">The sequence shown here is derived from an EMBL/GenBank/DDBJ whole genome shotgun (WGS) entry which is preliminary data.</text>
</comment>
<dbReference type="InterPro" id="IPR015422">
    <property type="entry name" value="PyrdxlP-dep_Trfase_small"/>
</dbReference>
<dbReference type="PANTHER" id="PTHR48097:SF5">
    <property type="entry name" value="LOW SPECIFICITY L-THREONINE ALDOLASE"/>
    <property type="match status" value="1"/>
</dbReference>
<keyword evidence="4 5" id="KW-0663">Pyridoxal phosphate</keyword>
<comment type="cofactor">
    <cofactor evidence="1 5">
        <name>pyridoxal 5'-phosphate</name>
        <dbReference type="ChEBI" id="CHEBI:597326"/>
    </cofactor>
</comment>
<evidence type="ECO:0000256" key="4">
    <source>
        <dbReference type="ARBA" id="ARBA00022898"/>
    </source>
</evidence>
<dbReference type="EMBL" id="JAABNR010000010">
    <property type="protein sequence ID" value="NBZ88318.1"/>
    <property type="molecule type" value="Genomic_DNA"/>
</dbReference>
<evidence type="ECO:0000256" key="2">
    <source>
        <dbReference type="ARBA" id="ARBA00006966"/>
    </source>
</evidence>
<dbReference type="PIRSF" id="PIRSF038940">
    <property type="entry name" value="Low_specificity_LTA"/>
    <property type="match status" value="1"/>
</dbReference>
<proteinExistence type="inferred from homology"/>
<comment type="function">
    <text evidence="5">Catalyzes the cleavage of L-allo-threonine and L-threonine to glycine and acetaldehyde.</text>
</comment>
<dbReference type="RefSeq" id="WP_168775134.1">
    <property type="nucleotide sequence ID" value="NZ_JAABNR010000010.1"/>
</dbReference>
<gene>
    <name evidence="7" type="ORF">GV832_12070</name>
</gene>
<dbReference type="Gene3D" id="3.90.1150.10">
    <property type="entry name" value="Aspartate Aminotransferase, domain 1"/>
    <property type="match status" value="1"/>
</dbReference>
<evidence type="ECO:0000259" key="6">
    <source>
        <dbReference type="Pfam" id="PF01212"/>
    </source>
</evidence>
<dbReference type="Proteomes" id="UP001193501">
    <property type="component" value="Unassembled WGS sequence"/>
</dbReference>
<feature type="domain" description="Aromatic amino acid beta-eliminating lyase/threonine aldolase" evidence="6">
    <location>
        <begin position="3"/>
        <end position="289"/>
    </location>
</feature>
<dbReference type="GO" id="GO:0006567">
    <property type="term" value="P:L-threonine catabolic process"/>
    <property type="evidence" value="ECO:0007669"/>
    <property type="project" value="UniProtKB-UniRule"/>
</dbReference>
<comment type="catalytic activity">
    <reaction evidence="5">
        <text>L-allo-threonine = acetaldehyde + glycine</text>
        <dbReference type="Rhea" id="RHEA:26209"/>
        <dbReference type="ChEBI" id="CHEBI:15343"/>
        <dbReference type="ChEBI" id="CHEBI:57305"/>
        <dbReference type="ChEBI" id="CHEBI:58585"/>
        <dbReference type="EC" id="4.1.2.48"/>
    </reaction>
</comment>
<dbReference type="Gene3D" id="3.40.640.10">
    <property type="entry name" value="Type I PLP-dependent aspartate aminotransferase-like (Major domain)"/>
    <property type="match status" value="1"/>
</dbReference>
<evidence type="ECO:0000313" key="7">
    <source>
        <dbReference type="EMBL" id="NBZ88318.1"/>
    </source>
</evidence>
<dbReference type="PANTHER" id="PTHR48097">
    <property type="entry name" value="L-THREONINE ALDOLASE-RELATED"/>
    <property type="match status" value="1"/>
</dbReference>
<evidence type="ECO:0000313" key="8">
    <source>
        <dbReference type="Proteomes" id="UP001193501"/>
    </source>
</evidence>
<evidence type="ECO:0000256" key="3">
    <source>
        <dbReference type="ARBA" id="ARBA00011881"/>
    </source>
</evidence>
<reference evidence="7" key="1">
    <citation type="submission" date="2020-01" db="EMBL/GenBank/DDBJ databases">
        <authorList>
            <person name="Chen W.-M."/>
        </authorList>
    </citation>
    <scope>NUCLEOTIDE SEQUENCE</scope>
    <source>
        <strain evidence="7">CYK-10</strain>
    </source>
</reference>
<dbReference type="AlphaFoldDB" id="A0AAE4Y957"/>
<evidence type="ECO:0000256" key="1">
    <source>
        <dbReference type="ARBA" id="ARBA00001933"/>
    </source>
</evidence>
<keyword evidence="8" id="KW-1185">Reference proteome</keyword>
<dbReference type="SUPFAM" id="SSF53383">
    <property type="entry name" value="PLP-dependent transferases"/>
    <property type="match status" value="1"/>
</dbReference>
<organism evidence="7 8">
    <name type="scientific">Stagnihabitans tardus</name>
    <dbReference type="NCBI Taxonomy" id="2699202"/>
    <lineage>
        <taxon>Bacteria</taxon>
        <taxon>Pseudomonadati</taxon>
        <taxon>Pseudomonadota</taxon>
        <taxon>Alphaproteobacteria</taxon>
        <taxon>Rhodobacterales</taxon>
        <taxon>Paracoccaceae</taxon>
        <taxon>Stagnihabitans</taxon>
    </lineage>
</organism>
<comment type="similarity">
    <text evidence="2 5">Belongs to the threonine aldolase family.</text>
</comment>
<protein>
    <recommendedName>
        <fullName evidence="5">L-threonine aldolase</fullName>
        <ecNumber evidence="5">4.1.2.48</ecNumber>
    </recommendedName>
</protein>
<name>A0AAE4Y957_9RHOB</name>
<dbReference type="InterPro" id="IPR015421">
    <property type="entry name" value="PyrdxlP-dep_Trfase_major"/>
</dbReference>
<keyword evidence="5" id="KW-0456">Lyase</keyword>
<accession>A0AAE4Y957</accession>
<dbReference type="InterPro" id="IPR026273">
    <property type="entry name" value="Low_specificity_L-TA_bact"/>
</dbReference>